<dbReference type="Pfam" id="PF02559">
    <property type="entry name" value="CarD_TRCF_RID"/>
    <property type="match status" value="1"/>
</dbReference>
<protein>
    <recommendedName>
        <fullName evidence="9">Transcription-repair-coupling factor</fullName>
        <shortName evidence="9">TRCF</shortName>
        <ecNumber evidence="9">3.6.4.-</ecNumber>
    </recommendedName>
</protein>
<comment type="function">
    <text evidence="9">Couples transcription and DNA repair by recognizing RNA polymerase (RNAP) stalled at DNA lesions. Mediates ATP-dependent release of RNAP and its truncated transcript from the DNA, and recruitment of nucleotide excision repair machinery to the damaged site.</text>
</comment>
<reference evidence="13" key="1">
    <citation type="journal article" date="2019" name="Int. J. Syst. Evol. Microbiol.">
        <title>The Global Catalogue of Microorganisms (GCM) 10K type strain sequencing project: providing services to taxonomists for standard genome sequencing and annotation.</title>
        <authorList>
            <consortium name="The Broad Institute Genomics Platform"/>
            <consortium name="The Broad Institute Genome Sequencing Center for Infectious Disease"/>
            <person name="Wu L."/>
            <person name="Ma J."/>
        </authorList>
    </citation>
    <scope>NUCLEOTIDE SEQUENCE [LARGE SCALE GENOMIC DNA]</scope>
    <source>
        <strain evidence="13">CECT 8288</strain>
    </source>
</reference>
<sequence>MSKFLPRIATPFEQYCFLFVMTFFTFKTPNKASDIKKIGNLAGSSQALLLVNLIEQQGGTIFCIVNSPAELESLASDLACLRQNNDWSIQTFPDWETLPYDGFSPHEDIISDRLSVLSSLASQSNSLVLATVSNISHRLPPVSAIQGNHFHWQVGQTLNIDQQRQQLQSSGYRATETVFEHGEFAVRGSLLDVFPMGSEQPVRIELFDDEIESIRWFDPETQRTSEQTNSITLLPGREVPLTEAGINHFRQSFRSRFDCDFNKSTLYKEVSQGIASPGVEYYIPLFYEETASFFDYLPNNTTIVTTEKLNETFDRYWLEIQNRYENRRHDVFNPILEPNELFLPQEVFFGHLKAFPRIMLSHHAFDDSQAFNQNTEKPSVYPIDHRATEPLNKLECFLKETDHRVLFCAESAGRREALRELLARIRVKPTDCTNIHAFLEQPDINIGLTVAPLSTGMTLTDAKITLIAETQLFGEYVAQRRRRKPGTPSEQSDSDQVIKSLTELSIGTPVVHLDHGIGRYMGLEILDIDGQTQEFLKLEYAQGSNLYVPVSSLHLISRYSGADVDYAPIHKLGNDRWAKTKRKAAEKIRDTAAELLDIYARREAQKGYGFTIDETDTALFASGFGFEETEDQQIAIDAVTNDMRQKRPMDRLVCGDVGFGKTEVAMRAAFIAANNGKQVAILVPTTLLAQQHFEGFQDRFADWPFRIEVLSRFNSSKETQSTLESLADGKVDIVIGTHKLLQKSVKFKDLGLLIVDEEHRFGVSQKETIKALRANVDILALTATPIPRTMNMSMSGVRDLSIIATPPAKRLSVKTFVREKDDALTKEAILREVLRGGQVYFLHNEVSTIEKTQQYLTDLIPEARVVVAHGQMPERQLERIMSDFYHKRFNVLLCTTIIETGIDVPSANTIIIERADKFGLAQLHQLRGRVGRSHHQAYAYLLTPPWKTMTKDAQKRLEAIAESQHLGAGFTLATHDLEIRGAGELLGEEQSGHIEGIGFALYMDLLNKAVRALRKGEDISLDDIENQGPDVNLRIPALIPADYMGDINTRLSMYKRIATITDDANMRELQVELIDRFGLLPDSVKNLCRLTLVRLKIEQLGATRLDMNDSGGSLDFGKSTTVDPIKIVQLVQAQPHIYSLVKGTKLTFKADTQTADQRFETVEKLLTLLK</sequence>
<dbReference type="RefSeq" id="WP_377363196.1">
    <property type="nucleotide sequence ID" value="NZ_JBHRYN010000013.1"/>
</dbReference>
<proteinExistence type="inferred from homology"/>
<dbReference type="SUPFAM" id="SSF143517">
    <property type="entry name" value="TRCF domain-like"/>
    <property type="match status" value="1"/>
</dbReference>
<dbReference type="CDD" id="cd18810">
    <property type="entry name" value="SF2_C_TRCF"/>
    <property type="match status" value="1"/>
</dbReference>
<evidence type="ECO:0000256" key="8">
    <source>
        <dbReference type="ARBA" id="ARBA00023204"/>
    </source>
</evidence>
<keyword evidence="5" id="KW-0347">Helicase</keyword>
<dbReference type="Proteomes" id="UP001595710">
    <property type="component" value="Unassembled WGS sequence"/>
</dbReference>
<dbReference type="InterPro" id="IPR047112">
    <property type="entry name" value="RecG/Mfd"/>
</dbReference>
<dbReference type="InterPro" id="IPR005118">
    <property type="entry name" value="TRCF_C"/>
</dbReference>
<dbReference type="SMART" id="SM00487">
    <property type="entry name" value="DEXDc"/>
    <property type="match status" value="1"/>
</dbReference>
<dbReference type="Gene3D" id="3.40.50.11140">
    <property type="match status" value="1"/>
</dbReference>
<dbReference type="NCBIfam" id="NF007966">
    <property type="entry name" value="PRK10689.1"/>
    <property type="match status" value="1"/>
</dbReference>
<dbReference type="SUPFAM" id="SSF52540">
    <property type="entry name" value="P-loop containing nucleoside triphosphate hydrolases"/>
    <property type="match status" value="4"/>
</dbReference>
<evidence type="ECO:0000256" key="6">
    <source>
        <dbReference type="ARBA" id="ARBA00022840"/>
    </source>
</evidence>
<keyword evidence="6 9" id="KW-0067">ATP-binding</keyword>
<dbReference type="EMBL" id="JBHRYN010000013">
    <property type="protein sequence ID" value="MFC3702496.1"/>
    <property type="molecule type" value="Genomic_DNA"/>
</dbReference>
<dbReference type="HAMAP" id="MF_00969">
    <property type="entry name" value="TRCF"/>
    <property type="match status" value="1"/>
</dbReference>
<evidence type="ECO:0000256" key="7">
    <source>
        <dbReference type="ARBA" id="ARBA00023125"/>
    </source>
</evidence>
<keyword evidence="1 9" id="KW-0963">Cytoplasm</keyword>
<comment type="subcellular location">
    <subcellularLocation>
        <location evidence="9">Cytoplasm</location>
    </subcellularLocation>
</comment>
<dbReference type="InterPro" id="IPR041471">
    <property type="entry name" value="UvrB_inter"/>
</dbReference>
<dbReference type="InterPro" id="IPR037235">
    <property type="entry name" value="TRCF-like_C_D7"/>
</dbReference>
<comment type="similarity">
    <text evidence="9">In the N-terminal section; belongs to the UvrB family.</text>
</comment>
<dbReference type="SMART" id="SM00490">
    <property type="entry name" value="HELICc"/>
    <property type="match status" value="1"/>
</dbReference>
<dbReference type="Gene3D" id="2.40.10.170">
    <property type="match status" value="1"/>
</dbReference>
<keyword evidence="2 9" id="KW-0547">Nucleotide-binding</keyword>
<dbReference type="InterPro" id="IPR001650">
    <property type="entry name" value="Helicase_C-like"/>
</dbReference>
<keyword evidence="8 9" id="KW-0234">DNA repair</keyword>
<evidence type="ECO:0000256" key="3">
    <source>
        <dbReference type="ARBA" id="ARBA00022763"/>
    </source>
</evidence>
<gene>
    <name evidence="9 12" type="primary">mfd</name>
    <name evidence="12" type="ORF">ACFOND_12675</name>
</gene>
<dbReference type="Gene3D" id="3.90.1150.50">
    <property type="entry name" value="Transcription-repair-coupling factor, D7 domain"/>
    <property type="match status" value="1"/>
</dbReference>
<accession>A0ABV7WUH5</accession>
<dbReference type="PANTHER" id="PTHR47964:SF1">
    <property type="entry name" value="ATP-DEPENDENT DNA HELICASE HOMOLOG RECG, CHLOROPLASTIC"/>
    <property type="match status" value="1"/>
</dbReference>
<dbReference type="InterPro" id="IPR014001">
    <property type="entry name" value="Helicase_ATP-bd"/>
</dbReference>
<comment type="similarity">
    <text evidence="9">In the C-terminal section; belongs to the helicase family. RecG subfamily.</text>
</comment>
<dbReference type="SUPFAM" id="SSF141259">
    <property type="entry name" value="CarD-like"/>
    <property type="match status" value="1"/>
</dbReference>
<name>A0ABV7WUH5_9GAMM</name>
<dbReference type="Pfam" id="PF21132">
    <property type="entry name" value="MFD_D3"/>
    <property type="match status" value="1"/>
</dbReference>
<dbReference type="PROSITE" id="PS51192">
    <property type="entry name" value="HELICASE_ATP_BIND_1"/>
    <property type="match status" value="1"/>
</dbReference>
<dbReference type="CDD" id="cd17991">
    <property type="entry name" value="DEXHc_TRCF"/>
    <property type="match status" value="1"/>
</dbReference>
<keyword evidence="13" id="KW-1185">Reference proteome</keyword>
<keyword evidence="3 9" id="KW-0227">DNA damage</keyword>
<dbReference type="InterPro" id="IPR027417">
    <property type="entry name" value="P-loop_NTPase"/>
</dbReference>
<evidence type="ECO:0000256" key="4">
    <source>
        <dbReference type="ARBA" id="ARBA00022801"/>
    </source>
</evidence>
<comment type="caution">
    <text evidence="12">The sequence shown here is derived from an EMBL/GenBank/DDBJ whole genome shotgun (WGS) entry which is preliminary data.</text>
</comment>
<evidence type="ECO:0000259" key="10">
    <source>
        <dbReference type="PROSITE" id="PS51192"/>
    </source>
</evidence>
<evidence type="ECO:0000256" key="2">
    <source>
        <dbReference type="ARBA" id="ARBA00022741"/>
    </source>
</evidence>
<dbReference type="Pfam" id="PF00270">
    <property type="entry name" value="DEAD"/>
    <property type="match status" value="1"/>
</dbReference>
<keyword evidence="4 9" id="KW-0378">Hydrolase</keyword>
<organism evidence="12 13">
    <name type="scientific">Reinekea marina</name>
    <dbReference type="NCBI Taxonomy" id="1310421"/>
    <lineage>
        <taxon>Bacteria</taxon>
        <taxon>Pseudomonadati</taxon>
        <taxon>Pseudomonadota</taxon>
        <taxon>Gammaproteobacteria</taxon>
        <taxon>Oceanospirillales</taxon>
        <taxon>Saccharospirillaceae</taxon>
        <taxon>Reinekea</taxon>
    </lineage>
</organism>
<dbReference type="NCBIfam" id="TIGR00580">
    <property type="entry name" value="mfd"/>
    <property type="match status" value="1"/>
</dbReference>
<evidence type="ECO:0000259" key="11">
    <source>
        <dbReference type="PROSITE" id="PS51194"/>
    </source>
</evidence>
<evidence type="ECO:0000256" key="9">
    <source>
        <dbReference type="HAMAP-Rule" id="MF_00969"/>
    </source>
</evidence>
<dbReference type="Gene3D" id="3.40.50.300">
    <property type="entry name" value="P-loop containing nucleotide triphosphate hydrolases"/>
    <property type="match status" value="2"/>
</dbReference>
<dbReference type="SMART" id="SM01058">
    <property type="entry name" value="CarD_TRCF"/>
    <property type="match status" value="1"/>
</dbReference>
<dbReference type="EC" id="3.6.4.-" evidence="9"/>
<dbReference type="InterPro" id="IPR011545">
    <property type="entry name" value="DEAD/DEAH_box_helicase_dom"/>
</dbReference>
<dbReference type="InterPro" id="IPR004576">
    <property type="entry name" value="Mfd"/>
</dbReference>
<dbReference type="Pfam" id="PF17757">
    <property type="entry name" value="UvrB_inter"/>
    <property type="match status" value="1"/>
</dbReference>
<evidence type="ECO:0000256" key="1">
    <source>
        <dbReference type="ARBA" id="ARBA00022490"/>
    </source>
</evidence>
<dbReference type="GO" id="GO:0016787">
    <property type="term" value="F:hydrolase activity"/>
    <property type="evidence" value="ECO:0007669"/>
    <property type="project" value="UniProtKB-KW"/>
</dbReference>
<dbReference type="PANTHER" id="PTHR47964">
    <property type="entry name" value="ATP-DEPENDENT DNA HELICASE HOMOLOG RECG, CHLOROPLASTIC"/>
    <property type="match status" value="1"/>
</dbReference>
<dbReference type="Pfam" id="PF03461">
    <property type="entry name" value="TRCF"/>
    <property type="match status" value="1"/>
</dbReference>
<keyword evidence="7 9" id="KW-0238">DNA-binding</keyword>
<evidence type="ECO:0000256" key="5">
    <source>
        <dbReference type="ARBA" id="ARBA00022806"/>
    </source>
</evidence>
<dbReference type="InterPro" id="IPR003711">
    <property type="entry name" value="CarD-like/TRCF_RID"/>
</dbReference>
<evidence type="ECO:0000313" key="13">
    <source>
        <dbReference type="Proteomes" id="UP001595710"/>
    </source>
</evidence>
<dbReference type="PROSITE" id="PS51194">
    <property type="entry name" value="HELICASE_CTER"/>
    <property type="match status" value="1"/>
</dbReference>
<evidence type="ECO:0000313" key="12">
    <source>
        <dbReference type="EMBL" id="MFC3702496.1"/>
    </source>
</evidence>
<feature type="domain" description="Helicase C-terminal" evidence="11">
    <location>
        <begin position="825"/>
        <end position="978"/>
    </location>
</feature>
<dbReference type="Gene3D" id="3.30.2060.10">
    <property type="entry name" value="Penicillin-binding protein 1b domain"/>
    <property type="match status" value="1"/>
</dbReference>
<dbReference type="Gene3D" id="3.40.50.11180">
    <property type="match status" value="1"/>
</dbReference>
<dbReference type="InterPro" id="IPR036101">
    <property type="entry name" value="CarD-like/TRCF_RID_sf"/>
</dbReference>
<feature type="domain" description="Helicase ATP-binding" evidence="10">
    <location>
        <begin position="642"/>
        <end position="803"/>
    </location>
</feature>
<dbReference type="Pfam" id="PF00271">
    <property type="entry name" value="Helicase_C"/>
    <property type="match status" value="1"/>
</dbReference>
<dbReference type="SMART" id="SM00982">
    <property type="entry name" value="TRCF"/>
    <property type="match status" value="1"/>
</dbReference>
<dbReference type="InterPro" id="IPR048635">
    <property type="entry name" value="MFD_D3"/>
</dbReference>